<proteinExistence type="predicted"/>
<dbReference type="RefSeq" id="WP_093522758.1">
    <property type="nucleotide sequence ID" value="NZ_FOSK01000013.1"/>
</dbReference>
<accession>A0A1I4E0Z7</accession>
<evidence type="ECO:0000313" key="1">
    <source>
        <dbReference type="EMBL" id="SFK99524.1"/>
    </source>
</evidence>
<dbReference type="EMBL" id="FOSK01000013">
    <property type="protein sequence ID" value="SFK99524.1"/>
    <property type="molecule type" value="Genomic_DNA"/>
</dbReference>
<reference evidence="1 2" key="1">
    <citation type="submission" date="2016-10" db="EMBL/GenBank/DDBJ databases">
        <authorList>
            <person name="Varghese N."/>
            <person name="Submissions S."/>
        </authorList>
    </citation>
    <scope>NUCLEOTIDE SEQUENCE [LARGE SCALE GENOMIC DNA]</scope>
    <source>
        <strain evidence="1 2">DSM 16392</strain>
    </source>
</reference>
<sequence length="70" mass="7665">MLSKNSLFSDDSVSNHGFDEYLIRARTTSRLDASIEEAKENLRNTLIRAVDQNAGGQGKVIKVRSAGPSK</sequence>
<protein>
    <submittedName>
        <fullName evidence="1">Uncharacterized protein</fullName>
    </submittedName>
</protein>
<gene>
    <name evidence="1" type="ORF">SAMN04488518_113125</name>
</gene>
<comment type="caution">
    <text evidence="1">The sequence shown here is derived from an EMBL/GenBank/DDBJ whole genome shotgun (WGS) entry which is preliminary data.</text>
</comment>
<evidence type="ECO:0000313" key="2">
    <source>
        <dbReference type="Proteomes" id="UP000199598"/>
    </source>
</evidence>
<dbReference type="Proteomes" id="UP000199598">
    <property type="component" value="Unassembled WGS sequence"/>
</dbReference>
<keyword evidence="2" id="KW-1185">Reference proteome</keyword>
<name>A0A1I4E0Z7_9HYPH</name>
<organism evidence="1 2">
    <name type="scientific">Pseudovibrio ascidiaceicola</name>
    <dbReference type="NCBI Taxonomy" id="285279"/>
    <lineage>
        <taxon>Bacteria</taxon>
        <taxon>Pseudomonadati</taxon>
        <taxon>Pseudomonadota</taxon>
        <taxon>Alphaproteobacteria</taxon>
        <taxon>Hyphomicrobiales</taxon>
        <taxon>Stappiaceae</taxon>
        <taxon>Pseudovibrio</taxon>
    </lineage>
</organism>